<dbReference type="EMBL" id="QEYI01000007">
    <property type="protein sequence ID" value="PWE20363.1"/>
    <property type="molecule type" value="Genomic_DNA"/>
</dbReference>
<dbReference type="SUPFAM" id="SSF46785">
    <property type="entry name" value="Winged helix' DNA-binding domain"/>
    <property type="match status" value="1"/>
</dbReference>
<dbReference type="InterPro" id="IPR038475">
    <property type="entry name" value="RecG_C_sf"/>
</dbReference>
<dbReference type="Proteomes" id="UP000245014">
    <property type="component" value="Unassembled WGS sequence"/>
</dbReference>
<proteinExistence type="predicted"/>
<dbReference type="Pfam" id="PF04326">
    <property type="entry name" value="SLFN_AlbA_2"/>
    <property type="match status" value="1"/>
</dbReference>
<feature type="domain" description="Schlafen AlbA-2" evidence="1">
    <location>
        <begin position="17"/>
        <end position="144"/>
    </location>
</feature>
<protein>
    <submittedName>
        <fullName evidence="2">AAA family ATPase</fullName>
    </submittedName>
</protein>
<dbReference type="PANTHER" id="PTHR30595:SF6">
    <property type="entry name" value="SCHLAFEN ALBA-2 DOMAIN-CONTAINING PROTEIN"/>
    <property type="match status" value="1"/>
</dbReference>
<dbReference type="Gene3D" id="3.30.950.30">
    <property type="entry name" value="Schlafen, AAA domain"/>
    <property type="match status" value="1"/>
</dbReference>
<evidence type="ECO:0000259" key="1">
    <source>
        <dbReference type="Pfam" id="PF04326"/>
    </source>
</evidence>
<evidence type="ECO:0000313" key="2">
    <source>
        <dbReference type="EMBL" id="PWE20363.1"/>
    </source>
</evidence>
<accession>A0A2U2BZD3</accession>
<evidence type="ECO:0000313" key="3">
    <source>
        <dbReference type="Proteomes" id="UP000245014"/>
    </source>
</evidence>
<reference evidence="2 3" key="1">
    <citation type="submission" date="2018-05" db="EMBL/GenBank/DDBJ databases">
        <title>Antimicrobial susceptibility testing and genomic analysis of Arcobacter skirrowii strains and one Arcobacter butzleri isolated from German poultry farms.</title>
        <authorList>
            <person name="Haenel I."/>
            <person name="Hotzel H."/>
            <person name="Tomaso H."/>
            <person name="Busch A."/>
        </authorList>
    </citation>
    <scope>NUCLEOTIDE SEQUENCE [LARGE SCALE GENOMIC DNA]</scope>
    <source>
        <strain evidence="3">v</strain>
    </source>
</reference>
<sequence length="505" mass="57999">MPLPININELIHGSTVEWERIEFKEGWNPEIILHTICAFANDINNWGGGYLIIGIAESNGRAVLPPKGLDINELDKIQQELHQLCHKITPTYFPVVEPYKIEGKHFLVVWCAGGEARPYKANKTLSNNSDKAYYVRRMSSTAKANEQEEQQLLQLTAKIPFDDRINHHATIADLSLAHIRIFLQDVKSDLFESATKIPFEDLVRVMQIARGSSEYLRPVNVGLLFFSDTPEKFFPYTQIEVTIYHDDIGDSFSEKVFKGPIHQQLRDALAHIKTLVIEEHVQKVDGQAEAIRYYNYPFEAVEEALANAVYHKNYEEREPIKVNILSDKMEIISHGGAMPPITKDDFKKDRIITMKYLNRRIGDFLKELHLTEGKGTGIPKIKRAMKNNGSDEPIFETDEARTYFVTILKAKLEESNLSSNRIRAITTDYGRLADNYGRLDLEEEKIIKYLLDYEKITRKELLEIINVKKTKAHEILSQMVEKKIIIKSGQGRSTHYILGEIKNDK</sequence>
<dbReference type="RefSeq" id="WP_109158617.1">
    <property type="nucleotide sequence ID" value="NZ_QEYI01000007.1"/>
</dbReference>
<dbReference type="InterPro" id="IPR036388">
    <property type="entry name" value="WH-like_DNA-bd_sf"/>
</dbReference>
<dbReference type="Gene3D" id="1.10.10.10">
    <property type="entry name" value="Winged helix-like DNA-binding domain superfamily/Winged helix DNA-binding domain"/>
    <property type="match status" value="1"/>
</dbReference>
<dbReference type="InterPro" id="IPR038461">
    <property type="entry name" value="Schlafen_AlbA_2_dom_sf"/>
</dbReference>
<name>A0A2U2BZD3_9BACT</name>
<dbReference type="InterPro" id="IPR007421">
    <property type="entry name" value="Schlafen_AlbA_2_dom"/>
</dbReference>
<gene>
    <name evidence="2" type="ORF">DF188_07795</name>
</gene>
<dbReference type="InterPro" id="IPR036390">
    <property type="entry name" value="WH_DNA-bd_sf"/>
</dbReference>
<dbReference type="AlphaFoldDB" id="A0A2U2BZD3"/>
<dbReference type="PANTHER" id="PTHR30595">
    <property type="entry name" value="GLPR-RELATED TRANSCRIPTIONAL REPRESSOR"/>
    <property type="match status" value="1"/>
</dbReference>
<comment type="caution">
    <text evidence="2">The sequence shown here is derived from an EMBL/GenBank/DDBJ whole genome shotgun (WGS) entry which is preliminary data.</text>
</comment>
<dbReference type="Pfam" id="PF13749">
    <property type="entry name" value="HATPase_c_4"/>
    <property type="match status" value="1"/>
</dbReference>
<organism evidence="2 3">
    <name type="scientific">Aliarcobacter skirrowii</name>
    <dbReference type="NCBI Taxonomy" id="28200"/>
    <lineage>
        <taxon>Bacteria</taxon>
        <taxon>Pseudomonadati</taxon>
        <taxon>Campylobacterota</taxon>
        <taxon>Epsilonproteobacteria</taxon>
        <taxon>Campylobacterales</taxon>
        <taxon>Arcobacteraceae</taxon>
        <taxon>Aliarcobacter</taxon>
    </lineage>
</organism>
<dbReference type="Gene3D" id="3.30.565.60">
    <property type="match status" value="1"/>
</dbReference>